<gene>
    <name evidence="1" type="ORF">MUY34_15680</name>
</gene>
<proteinExistence type="predicted"/>
<dbReference type="RefSeq" id="WP_248413807.1">
    <property type="nucleotide sequence ID" value="NZ_JALPQF010000020.1"/>
</dbReference>
<dbReference type="EMBL" id="JALPQF010000020">
    <property type="protein sequence ID" value="MCK8482074.1"/>
    <property type="molecule type" value="Genomic_DNA"/>
</dbReference>
<dbReference type="Proteomes" id="UP001203687">
    <property type="component" value="Unassembled WGS sequence"/>
</dbReference>
<keyword evidence="2" id="KW-1185">Reference proteome</keyword>
<reference evidence="1" key="1">
    <citation type="submission" date="2022-04" db="EMBL/GenBank/DDBJ databases">
        <authorList>
            <person name="Ren T."/>
        </authorList>
    </citation>
    <scope>NUCLEOTIDE SEQUENCE</scope>
    <source>
        <strain evidence="1">F63249</strain>
    </source>
</reference>
<evidence type="ECO:0000313" key="1">
    <source>
        <dbReference type="EMBL" id="MCK8482074.1"/>
    </source>
</evidence>
<comment type="caution">
    <text evidence="1">The sequence shown here is derived from an EMBL/GenBank/DDBJ whole genome shotgun (WGS) entry which is preliminary data.</text>
</comment>
<protein>
    <submittedName>
        <fullName evidence="1">DUF1737 domain-containing protein</fullName>
    </submittedName>
</protein>
<name>A0ABT0HCI1_9FLAO</name>
<sequence length="49" mass="5593">MEYKILHSINYHNLNHIVNDHIKSGWQLQGGVAKGVGDEVYQAVVKFNK</sequence>
<organism evidence="1 2">
    <name type="scientific">Psychroserpens algicola</name>
    <dbReference type="NCBI Taxonomy" id="1719034"/>
    <lineage>
        <taxon>Bacteria</taxon>
        <taxon>Pseudomonadati</taxon>
        <taxon>Bacteroidota</taxon>
        <taxon>Flavobacteriia</taxon>
        <taxon>Flavobacteriales</taxon>
        <taxon>Flavobacteriaceae</taxon>
        <taxon>Psychroserpens</taxon>
    </lineage>
</organism>
<evidence type="ECO:0000313" key="2">
    <source>
        <dbReference type="Proteomes" id="UP001203687"/>
    </source>
</evidence>
<accession>A0ABT0HCI1</accession>